<feature type="compositionally biased region" description="Polar residues" evidence="7">
    <location>
        <begin position="323"/>
        <end position="350"/>
    </location>
</feature>
<feature type="compositionally biased region" description="Acidic residues" evidence="7">
    <location>
        <begin position="277"/>
        <end position="289"/>
    </location>
</feature>
<dbReference type="OrthoDB" id="447637at2759"/>
<dbReference type="GO" id="GO:0000395">
    <property type="term" value="P:mRNA 5'-splice site recognition"/>
    <property type="evidence" value="ECO:0007669"/>
    <property type="project" value="TreeGrafter"/>
</dbReference>
<dbReference type="FunFam" id="1.10.10.790:FF:000002">
    <property type="entry name" value="Splicing factor 3A subunit 1"/>
    <property type="match status" value="1"/>
</dbReference>
<dbReference type="Pfam" id="PF09750">
    <property type="entry name" value="DRY_EERY"/>
    <property type="match status" value="1"/>
</dbReference>
<dbReference type="EMBL" id="QKYT01000138">
    <property type="protein sequence ID" value="RIA91968.1"/>
    <property type="molecule type" value="Genomic_DNA"/>
</dbReference>
<keyword evidence="3" id="KW-0694">RNA-binding</keyword>
<sequence>MFFSETLLPEPSQTEQKPSNNWSESSSSSRFNNKLRRHKHPRKKQRTNSQDYADLLVFGYEAKTFRDDEMSQKVNNGELLIPWRGETENKILLDRYDVRNLLDDRDQFKKVAYTMTRRSEDVEQEKLCDEERWADLDSEFEDVYDMSEEERDSYIEEKRKRKKMQEENRVYNYDYSDETQPYEEEETAPVSKSDYAPKFSAPNGMITPSDNRIDEIIERTAKFLNSSTDPQMEIVIQAKQSNNPSFSFLNKDDPLYPYYKHVRLLLQTGLFAYGGNNDEDDSSSNEENGENGNDSSNDKSEGNKSTDDSIEDEKKLEGLKVETLTSSASSYESIPAHNTASRPSRPSQSFGPVVVPPPDLKVIIDKMSAYVAKNGQSLEAKVREKHIDDPRFSFLLPWNEFHPYYKQKIQEERVTIVPVEKETADDAIMGE</sequence>
<evidence type="ECO:0000256" key="7">
    <source>
        <dbReference type="SAM" id="MobiDB-lite"/>
    </source>
</evidence>
<feature type="compositionally biased region" description="Basic and acidic residues" evidence="7">
    <location>
        <begin position="296"/>
        <end position="320"/>
    </location>
</feature>
<dbReference type="STRING" id="658196.A0A397T0X5"/>
<dbReference type="AlphaFoldDB" id="A0A397T0X5"/>
<evidence type="ECO:0000256" key="5">
    <source>
        <dbReference type="ARBA" id="ARBA00023163"/>
    </source>
</evidence>
<organism evidence="9 10">
    <name type="scientific">Glomus cerebriforme</name>
    <dbReference type="NCBI Taxonomy" id="658196"/>
    <lineage>
        <taxon>Eukaryota</taxon>
        <taxon>Fungi</taxon>
        <taxon>Fungi incertae sedis</taxon>
        <taxon>Mucoromycota</taxon>
        <taxon>Glomeromycotina</taxon>
        <taxon>Glomeromycetes</taxon>
        <taxon>Glomerales</taxon>
        <taxon>Glomeraceae</taxon>
        <taxon>Glomus</taxon>
    </lineage>
</organism>
<reference evidence="9 10" key="1">
    <citation type="submission" date="2018-06" db="EMBL/GenBank/DDBJ databases">
        <title>Comparative genomics reveals the genomic features of Rhizophagus irregularis, R. cerebriforme, R. diaphanum and Gigaspora rosea, and their symbiotic lifestyle signature.</title>
        <authorList>
            <person name="Morin E."/>
            <person name="San Clemente H."/>
            <person name="Chen E.C.H."/>
            <person name="De La Providencia I."/>
            <person name="Hainaut M."/>
            <person name="Kuo A."/>
            <person name="Kohler A."/>
            <person name="Murat C."/>
            <person name="Tang N."/>
            <person name="Roy S."/>
            <person name="Loubradou J."/>
            <person name="Henrissat B."/>
            <person name="Grigoriev I.V."/>
            <person name="Corradi N."/>
            <person name="Roux C."/>
            <person name="Martin F.M."/>
        </authorList>
    </citation>
    <scope>NUCLEOTIDE SEQUENCE [LARGE SCALE GENOMIC DNA]</scope>
    <source>
        <strain evidence="9 10">DAOM 227022</strain>
    </source>
</reference>
<dbReference type="PANTHER" id="PTHR13161:SF15">
    <property type="entry name" value="SPLICING FACTOR, SUPPRESSOR OF WHITE-APRICOT HOMOLOG"/>
    <property type="match status" value="1"/>
</dbReference>
<dbReference type="InterPro" id="IPR019147">
    <property type="entry name" value="SWAP_N_domain"/>
</dbReference>
<name>A0A397T0X5_9GLOM</name>
<comment type="caution">
    <text evidence="9">The sequence shown here is derived from an EMBL/GenBank/DDBJ whole genome shotgun (WGS) entry which is preliminary data.</text>
</comment>
<feature type="compositionally biased region" description="Low complexity" evidence="7">
    <location>
        <begin position="19"/>
        <end position="32"/>
    </location>
</feature>
<dbReference type="InterPro" id="IPR000061">
    <property type="entry name" value="Surp"/>
</dbReference>
<feature type="compositionally biased region" description="Acidic residues" evidence="7">
    <location>
        <begin position="177"/>
        <end position="187"/>
    </location>
</feature>
<evidence type="ECO:0000313" key="10">
    <source>
        <dbReference type="Proteomes" id="UP000265703"/>
    </source>
</evidence>
<dbReference type="Pfam" id="PF01805">
    <property type="entry name" value="Surp"/>
    <property type="match status" value="2"/>
</dbReference>
<dbReference type="InterPro" id="IPR035967">
    <property type="entry name" value="SWAP/Surp_sf"/>
</dbReference>
<keyword evidence="6" id="KW-0508">mRNA splicing</keyword>
<keyword evidence="2" id="KW-0677">Repeat</keyword>
<dbReference type="GO" id="GO:0003723">
    <property type="term" value="F:RNA binding"/>
    <property type="evidence" value="ECO:0007669"/>
    <property type="project" value="UniProtKB-KW"/>
</dbReference>
<keyword evidence="1" id="KW-0507">mRNA processing</keyword>
<keyword evidence="5" id="KW-0804">Transcription</keyword>
<evidence type="ECO:0000256" key="1">
    <source>
        <dbReference type="ARBA" id="ARBA00022664"/>
    </source>
</evidence>
<keyword evidence="4" id="KW-0805">Transcription regulation</keyword>
<evidence type="ECO:0000256" key="3">
    <source>
        <dbReference type="ARBA" id="ARBA00022884"/>
    </source>
</evidence>
<proteinExistence type="predicted"/>
<feature type="region of interest" description="Disordered" evidence="7">
    <location>
        <begin position="276"/>
        <end position="353"/>
    </location>
</feature>
<keyword evidence="10" id="KW-1185">Reference proteome</keyword>
<feature type="region of interest" description="Disordered" evidence="7">
    <location>
        <begin position="1"/>
        <end position="48"/>
    </location>
</feature>
<dbReference type="Proteomes" id="UP000265703">
    <property type="component" value="Unassembled WGS sequence"/>
</dbReference>
<dbReference type="Gene3D" id="1.10.10.790">
    <property type="entry name" value="Surp module"/>
    <property type="match status" value="2"/>
</dbReference>
<dbReference type="PROSITE" id="PS50128">
    <property type="entry name" value="SURP"/>
    <property type="match status" value="2"/>
</dbReference>
<evidence type="ECO:0000313" key="9">
    <source>
        <dbReference type="EMBL" id="RIA91968.1"/>
    </source>
</evidence>
<evidence type="ECO:0000256" key="4">
    <source>
        <dbReference type="ARBA" id="ARBA00023015"/>
    </source>
</evidence>
<feature type="domain" description="SURP motif" evidence="8">
    <location>
        <begin position="216"/>
        <end position="259"/>
    </location>
</feature>
<evidence type="ECO:0000256" key="6">
    <source>
        <dbReference type="ARBA" id="ARBA00023187"/>
    </source>
</evidence>
<dbReference type="InterPro" id="IPR040397">
    <property type="entry name" value="SWAP"/>
</dbReference>
<dbReference type="SMART" id="SM00648">
    <property type="entry name" value="SWAP"/>
    <property type="match status" value="2"/>
</dbReference>
<feature type="domain" description="SURP motif" evidence="8">
    <location>
        <begin position="363"/>
        <end position="405"/>
    </location>
</feature>
<dbReference type="SUPFAM" id="SSF109905">
    <property type="entry name" value="Surp module (SWAP domain)"/>
    <property type="match status" value="2"/>
</dbReference>
<accession>A0A397T0X5</accession>
<dbReference type="PANTHER" id="PTHR13161">
    <property type="entry name" value="SPLICING FACTOR SUPPRESSOR OF WHITE APRICOT"/>
    <property type="match status" value="1"/>
</dbReference>
<protein>
    <submittedName>
        <fullName evidence="9">Alternative splicing regulator-domain-containing protein</fullName>
    </submittedName>
</protein>
<dbReference type="SMART" id="SM01141">
    <property type="entry name" value="DRY_EERY"/>
    <property type="match status" value="1"/>
</dbReference>
<gene>
    <name evidence="9" type="ORF">C1645_804927</name>
</gene>
<feature type="compositionally biased region" description="Basic residues" evidence="7">
    <location>
        <begin position="33"/>
        <end position="46"/>
    </location>
</feature>
<evidence type="ECO:0000259" key="8">
    <source>
        <dbReference type="PROSITE" id="PS50128"/>
    </source>
</evidence>
<evidence type="ECO:0000256" key="2">
    <source>
        <dbReference type="ARBA" id="ARBA00022737"/>
    </source>
</evidence>
<feature type="region of interest" description="Disordered" evidence="7">
    <location>
        <begin position="177"/>
        <end position="209"/>
    </location>
</feature>